<reference evidence="2 3" key="1">
    <citation type="journal article" date="2016" name="Nat. Commun.">
        <title>Thousands of microbial genomes shed light on interconnected biogeochemical processes in an aquifer system.</title>
        <authorList>
            <person name="Anantharaman K."/>
            <person name="Brown C.T."/>
            <person name="Hug L.A."/>
            <person name="Sharon I."/>
            <person name="Castelle C.J."/>
            <person name="Probst A.J."/>
            <person name="Thomas B.C."/>
            <person name="Singh A."/>
            <person name="Wilkins M.J."/>
            <person name="Karaoz U."/>
            <person name="Brodie E.L."/>
            <person name="Williams K.H."/>
            <person name="Hubbard S.S."/>
            <person name="Banfield J.F."/>
        </authorList>
    </citation>
    <scope>NUCLEOTIDE SEQUENCE [LARGE SCALE GENOMIC DNA]</scope>
</reference>
<keyword evidence="1" id="KW-1133">Transmembrane helix</keyword>
<comment type="caution">
    <text evidence="2">The sequence shown here is derived from an EMBL/GenBank/DDBJ whole genome shotgun (WGS) entry which is preliminary data.</text>
</comment>
<feature type="transmembrane region" description="Helical" evidence="1">
    <location>
        <begin position="39"/>
        <end position="56"/>
    </location>
</feature>
<dbReference type="STRING" id="1802660.A2735_03140"/>
<gene>
    <name evidence="2" type="ORF">A2735_03140</name>
</gene>
<proteinExistence type="predicted"/>
<dbReference type="AlphaFoldDB" id="A0A1F8EB29"/>
<evidence type="ECO:0000313" key="2">
    <source>
        <dbReference type="EMBL" id="OGM97338.1"/>
    </source>
</evidence>
<name>A0A1F8EB29_9BACT</name>
<dbReference type="Proteomes" id="UP000178520">
    <property type="component" value="Unassembled WGS sequence"/>
</dbReference>
<feature type="transmembrane region" description="Helical" evidence="1">
    <location>
        <begin position="7"/>
        <end position="27"/>
    </location>
</feature>
<evidence type="ECO:0000313" key="3">
    <source>
        <dbReference type="Proteomes" id="UP000178520"/>
    </source>
</evidence>
<keyword evidence="1" id="KW-0812">Transmembrane</keyword>
<keyword evidence="1" id="KW-0472">Membrane</keyword>
<organism evidence="2 3">
    <name type="scientific">Candidatus Yanofskybacteria bacterium RIFCSPHIGHO2_01_FULL_41_21</name>
    <dbReference type="NCBI Taxonomy" id="1802660"/>
    <lineage>
        <taxon>Bacteria</taxon>
        <taxon>Candidatus Yanofskyibacteriota</taxon>
    </lineage>
</organism>
<sequence length="63" mass="7421">MNKKRFWKIFIIVFVIAFVANIMTAYFWSRAFPDSSWSWDVSTTTAGMLALIIAYVQRHDDNK</sequence>
<protein>
    <submittedName>
        <fullName evidence="2">Uncharacterized protein</fullName>
    </submittedName>
</protein>
<evidence type="ECO:0000256" key="1">
    <source>
        <dbReference type="SAM" id="Phobius"/>
    </source>
</evidence>
<dbReference type="EMBL" id="MGJA01000013">
    <property type="protein sequence ID" value="OGM97338.1"/>
    <property type="molecule type" value="Genomic_DNA"/>
</dbReference>
<accession>A0A1F8EB29</accession>